<feature type="compositionally biased region" description="Polar residues" evidence="1">
    <location>
        <begin position="37"/>
        <end position="49"/>
    </location>
</feature>
<keyword evidence="3" id="KW-1185">Reference proteome</keyword>
<accession>A0ABQ5QSV7</accession>
<evidence type="ECO:0000313" key="2">
    <source>
        <dbReference type="EMBL" id="GLH97337.1"/>
    </source>
</evidence>
<dbReference type="EMBL" id="BSDI01000010">
    <property type="protein sequence ID" value="GLH97337.1"/>
    <property type="molecule type" value="Genomic_DNA"/>
</dbReference>
<sequence>MAWYLAPALAVGRSEVNQRWPTRSKESDGTIGDAAHQATQSDHNPNSRGSVDAWDMDKDGVDVWAVIGAFERHPSSHYWIYNRQIADKDDGWQRRAYHGDNPHTQHVHFSIRQSATAEQDTRPWGLLDQEEGFMAGIPEPDQRALIWRIEGITAGRLAVAGGPTRGEPVVINQRIVAIEQKVNALTTAVAAVDEEVAARLRAEFEQIDAASDELLLAVRDVDEQVVQALQADSVEETAALLRAALGDRAAAVGQLLAAG</sequence>
<organism evidence="2 3">
    <name type="scientific">Phytohabitans aurantiacus</name>
    <dbReference type="NCBI Taxonomy" id="3016789"/>
    <lineage>
        <taxon>Bacteria</taxon>
        <taxon>Bacillati</taxon>
        <taxon>Actinomycetota</taxon>
        <taxon>Actinomycetes</taxon>
        <taxon>Micromonosporales</taxon>
        <taxon>Micromonosporaceae</taxon>
    </lineage>
</organism>
<feature type="region of interest" description="Disordered" evidence="1">
    <location>
        <begin position="17"/>
        <end position="54"/>
    </location>
</feature>
<protein>
    <submittedName>
        <fullName evidence="2">Uncharacterized protein</fullName>
    </submittedName>
</protein>
<reference evidence="2" key="1">
    <citation type="submission" date="2022-12" db="EMBL/GenBank/DDBJ databases">
        <title>New Phytohabitans aurantiacus sp. RD004123 nov., an actinomycete isolated from soil.</title>
        <authorList>
            <person name="Triningsih D.W."/>
            <person name="Harunari E."/>
            <person name="Igarashi Y."/>
        </authorList>
    </citation>
    <scope>NUCLEOTIDE SEQUENCE</scope>
    <source>
        <strain evidence="2">RD004123</strain>
    </source>
</reference>
<evidence type="ECO:0000256" key="1">
    <source>
        <dbReference type="SAM" id="MobiDB-lite"/>
    </source>
</evidence>
<comment type="caution">
    <text evidence="2">The sequence shown here is derived from an EMBL/GenBank/DDBJ whole genome shotgun (WGS) entry which is preliminary data.</text>
</comment>
<evidence type="ECO:0000313" key="3">
    <source>
        <dbReference type="Proteomes" id="UP001144280"/>
    </source>
</evidence>
<dbReference type="Proteomes" id="UP001144280">
    <property type="component" value="Unassembled WGS sequence"/>
</dbReference>
<proteinExistence type="predicted"/>
<dbReference type="RefSeq" id="WP_281895123.1">
    <property type="nucleotide sequence ID" value="NZ_BSDI01000010.1"/>
</dbReference>
<gene>
    <name evidence="2" type="ORF">Pa4123_26120</name>
</gene>
<name>A0ABQ5QSV7_9ACTN</name>